<dbReference type="EMBL" id="CAJHJT010000012">
    <property type="protein sequence ID" value="CAD6999467.1"/>
    <property type="molecule type" value="Genomic_DNA"/>
</dbReference>
<proteinExistence type="predicted"/>
<keyword evidence="4 9" id="KW-0732">Signal</keyword>
<dbReference type="GO" id="GO:0032222">
    <property type="term" value="P:regulation of synaptic transmission, cholinergic"/>
    <property type="evidence" value="ECO:0007669"/>
    <property type="project" value="InterPro"/>
</dbReference>
<dbReference type="InterPro" id="IPR050975">
    <property type="entry name" value="Sleep_regulator"/>
</dbReference>
<evidence type="ECO:0000256" key="2">
    <source>
        <dbReference type="ARBA" id="ARBA00022622"/>
    </source>
</evidence>
<dbReference type="Pfam" id="PF17064">
    <property type="entry name" value="QVR"/>
    <property type="match status" value="1"/>
</dbReference>
<organism evidence="11 12">
    <name type="scientific">Ceratitis capitata</name>
    <name type="common">Mediterranean fruit fly</name>
    <name type="synonym">Tephritis capitata</name>
    <dbReference type="NCBI Taxonomy" id="7213"/>
    <lineage>
        <taxon>Eukaryota</taxon>
        <taxon>Metazoa</taxon>
        <taxon>Ecdysozoa</taxon>
        <taxon>Arthropoda</taxon>
        <taxon>Hexapoda</taxon>
        <taxon>Insecta</taxon>
        <taxon>Pterygota</taxon>
        <taxon>Neoptera</taxon>
        <taxon>Endopterygota</taxon>
        <taxon>Diptera</taxon>
        <taxon>Brachycera</taxon>
        <taxon>Muscomorpha</taxon>
        <taxon>Tephritoidea</taxon>
        <taxon>Tephritidae</taxon>
        <taxon>Ceratitis</taxon>
        <taxon>Ceratitis</taxon>
    </lineage>
</organism>
<evidence type="ECO:0000256" key="8">
    <source>
        <dbReference type="ARBA" id="ARBA00023288"/>
    </source>
</evidence>
<feature type="signal peptide" evidence="9">
    <location>
        <begin position="1"/>
        <end position="19"/>
    </location>
</feature>
<evidence type="ECO:0000256" key="9">
    <source>
        <dbReference type="SAM" id="SignalP"/>
    </source>
</evidence>
<evidence type="ECO:0000313" key="11">
    <source>
        <dbReference type="EMBL" id="CAD6999470.1"/>
    </source>
</evidence>
<keyword evidence="7" id="KW-0325">Glycoprotein</keyword>
<dbReference type="Proteomes" id="UP000606786">
    <property type="component" value="Unassembled WGS sequence"/>
</dbReference>
<sequence>MKSLMIFIGIYASITAVLSIECYDCESMSDPRCNQYFEPEGVKQTDCDDGDMPEYLHKYERRIKATGCLTKVHEGLDGRRYYIRRACYYGDPENTVEACETPDSYIPFVNIISCTVCTEDLCNVNAELNGGHHAMDYFSKLTLVVATVAALILNNV</sequence>
<evidence type="ECO:0000256" key="6">
    <source>
        <dbReference type="ARBA" id="ARBA00023136"/>
    </source>
</evidence>
<evidence type="ECO:0000256" key="4">
    <source>
        <dbReference type="ARBA" id="ARBA00022729"/>
    </source>
</evidence>
<comment type="caution">
    <text evidence="11">The sequence shown here is derived from an EMBL/GenBank/DDBJ whole genome shotgun (WGS) entry which is preliminary data.</text>
</comment>
<dbReference type="PANTHER" id="PTHR33562:SF18">
    <property type="entry name" value="BOUDIN-RELATED"/>
    <property type="match status" value="1"/>
</dbReference>
<dbReference type="AlphaFoldDB" id="A0A811UL23"/>
<comment type="subcellular location">
    <subcellularLocation>
        <location evidence="1">Membrane</location>
        <topology evidence="1">Lipid-anchor</topology>
        <topology evidence="1">GPI-anchor</topology>
    </subcellularLocation>
</comment>
<keyword evidence="12" id="KW-1185">Reference proteome</keyword>
<reference evidence="11" key="1">
    <citation type="submission" date="2020-11" db="EMBL/GenBank/DDBJ databases">
        <authorList>
            <person name="Whitehead M."/>
        </authorList>
    </citation>
    <scope>NUCLEOTIDE SEQUENCE</scope>
    <source>
        <strain evidence="11">EGII</strain>
    </source>
</reference>
<keyword evidence="6" id="KW-0472">Membrane</keyword>
<keyword evidence="2" id="KW-0336">GPI-anchor</keyword>
<evidence type="ECO:0000313" key="10">
    <source>
        <dbReference type="EMBL" id="CAD6999467.1"/>
    </source>
</evidence>
<keyword evidence="3" id="KW-0812">Transmembrane</keyword>
<keyword evidence="8" id="KW-0449">Lipoprotein</keyword>
<protein>
    <submittedName>
        <fullName evidence="11">(Mediterranean fruit fly) hypothetical protein</fullName>
    </submittedName>
</protein>
<accession>A0A811UL23</accession>
<dbReference type="PANTHER" id="PTHR33562">
    <property type="entry name" value="ATILLA, ISOFORM B-RELATED-RELATED"/>
    <property type="match status" value="1"/>
</dbReference>
<evidence type="ECO:0000256" key="1">
    <source>
        <dbReference type="ARBA" id="ARBA00004589"/>
    </source>
</evidence>
<dbReference type="GO" id="GO:0098552">
    <property type="term" value="C:side of membrane"/>
    <property type="evidence" value="ECO:0007669"/>
    <property type="project" value="UniProtKB-KW"/>
</dbReference>
<evidence type="ECO:0000256" key="7">
    <source>
        <dbReference type="ARBA" id="ARBA00023180"/>
    </source>
</evidence>
<evidence type="ECO:0000256" key="5">
    <source>
        <dbReference type="ARBA" id="ARBA00022989"/>
    </source>
</evidence>
<name>A0A811UL23_CERCA</name>
<feature type="chain" id="PRO_5033613583" evidence="9">
    <location>
        <begin position="20"/>
        <end position="156"/>
    </location>
</feature>
<dbReference type="InterPro" id="IPR031424">
    <property type="entry name" value="QVR-like"/>
</dbReference>
<dbReference type="OrthoDB" id="6582325at2759"/>
<dbReference type="EMBL" id="CAJHJT010000012">
    <property type="protein sequence ID" value="CAD6999470.1"/>
    <property type="molecule type" value="Genomic_DNA"/>
</dbReference>
<evidence type="ECO:0000256" key="3">
    <source>
        <dbReference type="ARBA" id="ARBA00022692"/>
    </source>
</evidence>
<keyword evidence="5" id="KW-1133">Transmembrane helix</keyword>
<evidence type="ECO:0000313" key="12">
    <source>
        <dbReference type="Proteomes" id="UP000606786"/>
    </source>
</evidence>
<dbReference type="GO" id="GO:0030431">
    <property type="term" value="P:sleep"/>
    <property type="evidence" value="ECO:0007669"/>
    <property type="project" value="InterPro"/>
</dbReference>
<gene>
    <name evidence="10" type="ORF">CCAP1982_LOCUS7991</name>
    <name evidence="11" type="ORF">CCAP1982_LOCUS7994</name>
</gene>